<dbReference type="EMBL" id="BSXW01001446">
    <property type="protein sequence ID" value="GMF36850.1"/>
    <property type="molecule type" value="Genomic_DNA"/>
</dbReference>
<dbReference type="AlphaFoldDB" id="A0A9W6XEH7"/>
<dbReference type="Proteomes" id="UP001165083">
    <property type="component" value="Unassembled WGS sequence"/>
</dbReference>
<comment type="caution">
    <text evidence="1">The sequence shown here is derived from an EMBL/GenBank/DDBJ whole genome shotgun (WGS) entry which is preliminary data.</text>
</comment>
<evidence type="ECO:0000313" key="2">
    <source>
        <dbReference type="Proteomes" id="UP001165083"/>
    </source>
</evidence>
<proteinExistence type="predicted"/>
<name>A0A9W6XEH7_9STRA</name>
<accession>A0A9W6XEH7</accession>
<organism evidence="1 2">
    <name type="scientific">Phytophthora lilii</name>
    <dbReference type="NCBI Taxonomy" id="2077276"/>
    <lineage>
        <taxon>Eukaryota</taxon>
        <taxon>Sar</taxon>
        <taxon>Stramenopiles</taxon>
        <taxon>Oomycota</taxon>
        <taxon>Peronosporomycetes</taxon>
        <taxon>Peronosporales</taxon>
        <taxon>Peronosporaceae</taxon>
        <taxon>Phytophthora</taxon>
    </lineage>
</organism>
<protein>
    <submittedName>
        <fullName evidence="1">Unnamed protein product</fullName>
    </submittedName>
</protein>
<reference evidence="1" key="1">
    <citation type="submission" date="2023-04" db="EMBL/GenBank/DDBJ databases">
        <title>Phytophthora lilii NBRC 32176.</title>
        <authorList>
            <person name="Ichikawa N."/>
            <person name="Sato H."/>
            <person name="Tonouchi N."/>
        </authorList>
    </citation>
    <scope>NUCLEOTIDE SEQUENCE</scope>
    <source>
        <strain evidence="1">NBRC 32176</strain>
    </source>
</reference>
<sequence>MTSAISSQSPANCFFEELKSEHPAMGLIYCSDNQDFEALLLRLSNIGTNVAKVVESLEKYVQNNMDLESVAISTPRD</sequence>
<gene>
    <name evidence="1" type="ORF">Plil01_001556800</name>
</gene>
<keyword evidence="2" id="KW-1185">Reference proteome</keyword>
<evidence type="ECO:0000313" key="1">
    <source>
        <dbReference type="EMBL" id="GMF36850.1"/>
    </source>
</evidence>